<evidence type="ECO:0000313" key="3">
    <source>
        <dbReference type="Proteomes" id="UP001189429"/>
    </source>
</evidence>
<proteinExistence type="predicted"/>
<protein>
    <submittedName>
        <fullName evidence="2">Uncharacterized protein</fullName>
    </submittedName>
</protein>
<organism evidence="2 3">
    <name type="scientific">Prorocentrum cordatum</name>
    <dbReference type="NCBI Taxonomy" id="2364126"/>
    <lineage>
        <taxon>Eukaryota</taxon>
        <taxon>Sar</taxon>
        <taxon>Alveolata</taxon>
        <taxon>Dinophyceae</taxon>
        <taxon>Prorocentrales</taxon>
        <taxon>Prorocentraceae</taxon>
        <taxon>Prorocentrum</taxon>
    </lineage>
</organism>
<sequence>MRHSTADKHVLLLRPAGQGAGSSTRCADAARGVEWNGMPQEGGVKARGERREEDWRPQCCIQNACPTKEGLEKQSQALGARRRCRQLRGAESSAPLAGPRGHSTDWSSKRRAIIMGSSTSRAAPPVGCMRDRIVRPATRIIAAVNAKPPHAPTMAAVPPLADPRRAAWPTEKTRQKIGQAAGHHVRVKVLEWVLSCFASSGHVFNFGCDMCHDLDAVSS</sequence>
<evidence type="ECO:0000256" key="1">
    <source>
        <dbReference type="SAM" id="MobiDB-lite"/>
    </source>
</evidence>
<comment type="caution">
    <text evidence="2">The sequence shown here is derived from an EMBL/GenBank/DDBJ whole genome shotgun (WGS) entry which is preliminary data.</text>
</comment>
<gene>
    <name evidence="2" type="ORF">PCOR1329_LOCUS45826</name>
</gene>
<keyword evidence="3" id="KW-1185">Reference proteome</keyword>
<name>A0ABN9U7A0_9DINO</name>
<feature type="region of interest" description="Disordered" evidence="1">
    <location>
        <begin position="82"/>
        <end position="106"/>
    </location>
</feature>
<evidence type="ECO:0000313" key="2">
    <source>
        <dbReference type="EMBL" id="CAK0854960.1"/>
    </source>
</evidence>
<dbReference type="Proteomes" id="UP001189429">
    <property type="component" value="Unassembled WGS sequence"/>
</dbReference>
<accession>A0ABN9U7A0</accession>
<dbReference type="EMBL" id="CAUYUJ010015506">
    <property type="protein sequence ID" value="CAK0854960.1"/>
    <property type="molecule type" value="Genomic_DNA"/>
</dbReference>
<reference evidence="2" key="1">
    <citation type="submission" date="2023-10" db="EMBL/GenBank/DDBJ databases">
        <authorList>
            <person name="Chen Y."/>
            <person name="Shah S."/>
            <person name="Dougan E. K."/>
            <person name="Thang M."/>
            <person name="Chan C."/>
        </authorList>
    </citation>
    <scope>NUCLEOTIDE SEQUENCE [LARGE SCALE GENOMIC DNA]</scope>
</reference>